<evidence type="ECO:0000256" key="2">
    <source>
        <dbReference type="SAM" id="SignalP"/>
    </source>
</evidence>
<dbReference type="AlphaFoldDB" id="A0A0G0M1C8"/>
<feature type="chain" id="PRO_5002533503" evidence="2">
    <location>
        <begin position="28"/>
        <end position="435"/>
    </location>
</feature>
<evidence type="ECO:0000313" key="3">
    <source>
        <dbReference type="EMBL" id="KKQ94105.1"/>
    </source>
</evidence>
<reference evidence="3 4" key="1">
    <citation type="journal article" date="2015" name="Nature">
        <title>rRNA introns, odd ribosomes, and small enigmatic genomes across a large radiation of phyla.</title>
        <authorList>
            <person name="Brown C.T."/>
            <person name="Hug L.A."/>
            <person name="Thomas B.C."/>
            <person name="Sharon I."/>
            <person name="Castelle C.J."/>
            <person name="Singh A."/>
            <person name="Wilkins M.J."/>
            <person name="Williams K.H."/>
            <person name="Banfield J.F."/>
        </authorList>
    </citation>
    <scope>NUCLEOTIDE SEQUENCE [LARGE SCALE GENOMIC DNA]</scope>
</reference>
<name>A0A0G0M1C8_9BACT</name>
<gene>
    <name evidence="3" type="ORF">UT19_C0004G0066</name>
</gene>
<accession>A0A0G0M1C8</accession>
<dbReference type="STRING" id="1618573.UT19_C0004G0066"/>
<dbReference type="EMBL" id="LBVW01000004">
    <property type="protein sequence ID" value="KKQ94105.1"/>
    <property type="molecule type" value="Genomic_DNA"/>
</dbReference>
<comment type="caution">
    <text evidence="3">The sequence shown here is derived from an EMBL/GenBank/DDBJ whole genome shotgun (WGS) entry which is preliminary data.</text>
</comment>
<keyword evidence="2" id="KW-0732">Signal</keyword>
<evidence type="ECO:0000256" key="1">
    <source>
        <dbReference type="SAM" id="MobiDB-lite"/>
    </source>
</evidence>
<dbReference type="Proteomes" id="UP000034932">
    <property type="component" value="Unassembled WGS sequence"/>
</dbReference>
<evidence type="ECO:0000313" key="4">
    <source>
        <dbReference type="Proteomes" id="UP000034932"/>
    </source>
</evidence>
<sequence length="435" mass="45778">MTKLQKKIATAIATGALLFQTVIPVLAQSTTLVISGNGAETDNDINLSQTTTTTVVQNNVANISNNVDADAETGENDQNYNTGGPVSLTTGDATTGVAISNTANSNVAEVSGCCDVDVDVEISDNGYKSDNTANLKLDNSTALFQNNYAYIKNEVDAESETGENDQNYNTGGPVSMETGDADTTVLIANKANSNWAKIGDGSGGASVSLKIIGNGAETDNDINLLFDRSLLLTQDNYANIKNKVDADAETGENDQNYNTGGPVSLETGDATTVVGIDNLANFNFADLNCGCLLDVVAKIAGNGYNADSDISAALLDTKAAFQTNSYVCGYGYQFPWGGGGDLSFPWYGYQKKACNDVDAEAETGENDQNKNTGHSADPSMETGDATTWVDIENTANSNVLIEGGLGLPELPDFDFEFDLGFNWLLWWGLLSGNSS</sequence>
<organism evidence="3 4">
    <name type="scientific">Candidatus Woesebacteria bacterium GW2011_GWB1_39_10b</name>
    <dbReference type="NCBI Taxonomy" id="1618573"/>
    <lineage>
        <taxon>Bacteria</taxon>
        <taxon>Candidatus Woeseibacteriota</taxon>
    </lineage>
</organism>
<feature type="signal peptide" evidence="2">
    <location>
        <begin position="1"/>
        <end position="27"/>
    </location>
</feature>
<feature type="region of interest" description="Disordered" evidence="1">
    <location>
        <begin position="361"/>
        <end position="383"/>
    </location>
</feature>
<proteinExistence type="predicted"/>
<protein>
    <submittedName>
        <fullName evidence="3">Uncharacterized protein</fullName>
    </submittedName>
</protein>